<dbReference type="CTD" id="108700674"/>
<dbReference type="OMA" id="WITTCEM"/>
<dbReference type="Gene3D" id="1.20.1070.10">
    <property type="entry name" value="Rhodopsin 7-helix transmembrane proteins"/>
    <property type="match status" value="1"/>
</dbReference>
<keyword evidence="9 21" id="KW-1133">Transmembrane helix</keyword>
<keyword evidence="6" id="KW-0597">Phosphoprotein</keyword>
<dbReference type="InterPro" id="IPR000276">
    <property type="entry name" value="GPCR_Rhodpsn"/>
</dbReference>
<evidence type="ECO:0000256" key="4">
    <source>
        <dbReference type="ARBA" id="ARBA00022475"/>
    </source>
</evidence>
<dbReference type="InterPro" id="IPR000826">
    <property type="entry name" value="Formyl_rcpt-rel"/>
</dbReference>
<feature type="region of interest" description="Disordered" evidence="20">
    <location>
        <begin position="1"/>
        <end position="22"/>
    </location>
</feature>
<dbReference type="GO" id="GO:0007204">
    <property type="term" value="P:positive regulation of cytosolic calcium ion concentration"/>
    <property type="evidence" value="ECO:0000318"/>
    <property type="project" value="GO_Central"/>
</dbReference>
<comment type="similarity">
    <text evidence="19">Belongs to the G-protein coupled receptor 1 family.</text>
</comment>
<feature type="transmembrane region" description="Helical" evidence="21">
    <location>
        <begin position="244"/>
        <end position="265"/>
    </location>
</feature>
<dbReference type="GeneID" id="108700674"/>
<dbReference type="KEGG" id="xla:108700674"/>
<feature type="domain" description="G-protein coupled receptors family 1 profile" evidence="22">
    <location>
        <begin position="55"/>
        <end position="301"/>
    </location>
</feature>
<dbReference type="GO" id="GO:0004930">
    <property type="term" value="F:G protein-coupled receptor activity"/>
    <property type="evidence" value="ECO:0000318"/>
    <property type="project" value="GO_Central"/>
</dbReference>
<comment type="subcellular location">
    <subcellularLocation>
        <location evidence="2">Cell membrane</location>
        <topology evidence="2">Multi-pass membrane protein</topology>
    </subcellularLocation>
    <subcellularLocation>
        <location evidence="1">Cytoplasmic vesicle</location>
    </subcellularLocation>
</comment>
<evidence type="ECO:0000256" key="3">
    <source>
        <dbReference type="ARBA" id="ARBA00016344"/>
    </source>
</evidence>
<dbReference type="PRINTS" id="PR00237">
    <property type="entry name" value="GPCRRHODOPSN"/>
</dbReference>
<reference evidence="24" key="1">
    <citation type="submission" date="2025-08" db="UniProtKB">
        <authorList>
            <consortium name="RefSeq"/>
        </authorList>
    </citation>
    <scope>IDENTIFICATION</scope>
    <source>
        <strain evidence="24">J_2021</strain>
        <tissue evidence="24">Erythrocytes</tissue>
    </source>
</reference>
<dbReference type="Pfam" id="PF00001">
    <property type="entry name" value="7tm_1"/>
    <property type="match status" value="1"/>
</dbReference>
<dbReference type="FunFam" id="1.20.1070.10:FF:000034">
    <property type="entry name" value="G-protein coupled receptor 1"/>
    <property type="match status" value="1"/>
</dbReference>
<dbReference type="Proteomes" id="UP000186698">
    <property type="component" value="Chromosome 8S"/>
</dbReference>
<organism evidence="23 24">
    <name type="scientific">Xenopus laevis</name>
    <name type="common">African clawed frog</name>
    <dbReference type="NCBI Taxonomy" id="8355"/>
    <lineage>
        <taxon>Eukaryota</taxon>
        <taxon>Metazoa</taxon>
        <taxon>Chordata</taxon>
        <taxon>Craniata</taxon>
        <taxon>Vertebrata</taxon>
        <taxon>Euteleostomi</taxon>
        <taxon>Amphibia</taxon>
        <taxon>Batrachia</taxon>
        <taxon>Anura</taxon>
        <taxon>Pipoidea</taxon>
        <taxon>Pipidae</taxon>
        <taxon>Xenopodinae</taxon>
        <taxon>Xenopus</taxon>
        <taxon>Xenopus</taxon>
    </lineage>
</organism>
<evidence type="ECO:0000256" key="1">
    <source>
        <dbReference type="ARBA" id="ARBA00004541"/>
    </source>
</evidence>
<accession>A0A1L8F3V4</accession>
<dbReference type="AlphaFoldDB" id="A0A1L8F3V4"/>
<feature type="transmembrane region" description="Helical" evidence="21">
    <location>
        <begin position="153"/>
        <end position="174"/>
    </location>
</feature>
<keyword evidence="5" id="KW-0145">Chemotaxis</keyword>
<keyword evidence="11 21" id="KW-0472">Membrane</keyword>
<name>A0A1L8F3V4_XENLA</name>
<dbReference type="InterPro" id="IPR017452">
    <property type="entry name" value="GPCR_Rhodpsn_7TM"/>
</dbReference>
<evidence type="ECO:0000256" key="14">
    <source>
        <dbReference type="ARBA" id="ARBA00023224"/>
    </source>
</evidence>
<evidence type="ECO:0000256" key="10">
    <source>
        <dbReference type="ARBA" id="ARBA00023040"/>
    </source>
</evidence>
<evidence type="ECO:0000256" key="7">
    <source>
        <dbReference type="ARBA" id="ARBA00022641"/>
    </source>
</evidence>
<feature type="transmembrane region" description="Helical" evidence="21">
    <location>
        <begin position="74"/>
        <end position="99"/>
    </location>
</feature>
<feature type="transmembrane region" description="Helical" evidence="21">
    <location>
        <begin position="40"/>
        <end position="62"/>
    </location>
</feature>
<dbReference type="GO" id="GO:0004878">
    <property type="term" value="F:complement component C5a receptor activity"/>
    <property type="evidence" value="ECO:0000318"/>
    <property type="project" value="GO_Central"/>
</dbReference>
<protein>
    <recommendedName>
        <fullName evidence="3">C5a anaphylatoxin chemotactic receptor 1</fullName>
    </recommendedName>
    <alternativeName>
        <fullName evidence="17">C5a anaphylatoxin chemotactic receptor</fullName>
    </alternativeName>
</protein>
<evidence type="ECO:0000256" key="6">
    <source>
        <dbReference type="ARBA" id="ARBA00022553"/>
    </source>
</evidence>
<dbReference type="PaxDb" id="8355-A0A1L8F3V4"/>
<evidence type="ECO:0000256" key="5">
    <source>
        <dbReference type="ARBA" id="ARBA00022500"/>
    </source>
</evidence>
<evidence type="ECO:0000259" key="22">
    <source>
        <dbReference type="PROSITE" id="PS50262"/>
    </source>
</evidence>
<feature type="transmembrane region" description="Helical" evidence="21">
    <location>
        <begin position="285"/>
        <end position="304"/>
    </location>
</feature>
<dbReference type="GO" id="GO:0031410">
    <property type="term" value="C:cytoplasmic vesicle"/>
    <property type="evidence" value="ECO:0007669"/>
    <property type="project" value="UniProtKB-SubCell"/>
</dbReference>
<dbReference type="PROSITE" id="PS50262">
    <property type="entry name" value="G_PROTEIN_RECEP_F1_2"/>
    <property type="match status" value="1"/>
</dbReference>
<proteinExistence type="inferred from homology"/>
<dbReference type="AGR" id="Xenbase:XB-GENE-17336222"/>
<evidence type="ECO:0000313" key="23">
    <source>
        <dbReference type="Proteomes" id="UP000186698"/>
    </source>
</evidence>
<dbReference type="OrthoDB" id="9835842at2759"/>
<feature type="compositionally biased region" description="Polar residues" evidence="20">
    <location>
        <begin position="1"/>
        <end position="11"/>
    </location>
</feature>
<keyword evidence="7" id="KW-0765">Sulfation</keyword>
<dbReference type="PRINTS" id="PR00426">
    <property type="entry name" value="C5ANPHYLTXNR"/>
</dbReference>
<evidence type="ECO:0000256" key="12">
    <source>
        <dbReference type="ARBA" id="ARBA00023157"/>
    </source>
</evidence>
<dbReference type="PANTHER" id="PTHR24225:SF29">
    <property type="entry name" value="C5A ANAPHYLATOXIN CHEMOTACTIC RECEPTOR 1"/>
    <property type="match status" value="1"/>
</dbReference>
<keyword evidence="10 19" id="KW-0297">G-protein coupled receptor</keyword>
<comment type="similarity">
    <text evidence="16">Belongs to the chemokine-like receptor (CMKLR) family.</text>
</comment>
<evidence type="ECO:0000256" key="11">
    <source>
        <dbReference type="ARBA" id="ARBA00023136"/>
    </source>
</evidence>
<dbReference type="PANTHER" id="PTHR24225">
    <property type="entry name" value="CHEMOTACTIC RECEPTOR"/>
    <property type="match status" value="1"/>
</dbReference>
<dbReference type="RefSeq" id="XP_018089336.1">
    <property type="nucleotide sequence ID" value="XM_018233847.2"/>
</dbReference>
<dbReference type="InterPro" id="IPR002234">
    <property type="entry name" value="Anphylx_rcpt_C3a/C5a1-2"/>
</dbReference>
<keyword evidence="13 19" id="KW-0675">Receptor</keyword>
<dbReference type="GO" id="GO:0002430">
    <property type="term" value="P:complement receptor mediated signaling pathway"/>
    <property type="evidence" value="ECO:0000318"/>
    <property type="project" value="GO_Central"/>
</dbReference>
<evidence type="ECO:0000256" key="8">
    <source>
        <dbReference type="ARBA" id="ARBA00022692"/>
    </source>
</evidence>
<feature type="transmembrane region" description="Helical" evidence="21">
    <location>
        <begin position="111"/>
        <end position="132"/>
    </location>
</feature>
<dbReference type="PRINTS" id="PR01104">
    <property type="entry name" value="ANPHYLATOXNR"/>
</dbReference>
<evidence type="ECO:0000313" key="24">
    <source>
        <dbReference type="RefSeq" id="XP_018089336.1"/>
    </source>
</evidence>
<dbReference type="SUPFAM" id="SSF81321">
    <property type="entry name" value="Family A G protein-coupled receptor-like"/>
    <property type="match status" value="1"/>
</dbReference>
<keyword evidence="15" id="KW-0968">Cytoplasmic vesicle</keyword>
<keyword evidence="14 19" id="KW-0807">Transducer</keyword>
<evidence type="ECO:0000256" key="9">
    <source>
        <dbReference type="ARBA" id="ARBA00022989"/>
    </source>
</evidence>
<evidence type="ECO:0000313" key="25">
    <source>
        <dbReference type="Xenbase" id="XB-GENE-17336222"/>
    </source>
</evidence>
<evidence type="ECO:0000256" key="17">
    <source>
        <dbReference type="ARBA" id="ARBA00033421"/>
    </source>
</evidence>
<keyword evidence="12" id="KW-1015">Disulfide bond</keyword>
<gene>
    <name evidence="24 25" type="primary">c5ar1.S</name>
</gene>
<evidence type="ECO:0000256" key="20">
    <source>
        <dbReference type="SAM" id="MobiDB-lite"/>
    </source>
</evidence>
<evidence type="ECO:0000256" key="2">
    <source>
        <dbReference type="ARBA" id="ARBA00004651"/>
    </source>
</evidence>
<evidence type="ECO:0000256" key="13">
    <source>
        <dbReference type="ARBA" id="ARBA00023170"/>
    </source>
</evidence>
<dbReference type="STRING" id="8355.A0A1L8F3V4"/>
<evidence type="ECO:0000256" key="16">
    <source>
        <dbReference type="ARBA" id="ARBA00025736"/>
    </source>
</evidence>
<dbReference type="GO" id="GO:0005886">
    <property type="term" value="C:plasma membrane"/>
    <property type="evidence" value="ECO:0000318"/>
    <property type="project" value="GO_Central"/>
</dbReference>
<dbReference type="GO" id="GO:0006935">
    <property type="term" value="P:chemotaxis"/>
    <property type="evidence" value="ECO:0007669"/>
    <property type="project" value="UniProtKB-KW"/>
</dbReference>
<keyword evidence="23" id="KW-1185">Reference proteome</keyword>
<dbReference type="Xenbase" id="XB-GENE-17336222">
    <property type="gene designation" value="c5ar1.S"/>
</dbReference>
<feature type="transmembrane region" description="Helical" evidence="21">
    <location>
        <begin position="203"/>
        <end position="224"/>
    </location>
</feature>
<sequence length="348" mass="39071">MDSESFSNGSSYEYPGEYDQRDTDYRPKGKPISLSSFHSAALFILSVVLVLGVLGNALVVWITTCEMKRSVNTVWFLNLAIADLLCCLSVPFTIMEIILGQWPLGLATCKLIPSLLLINMYASVLLLTVISIDRWALVAKPVWCKNKRTVTKAYLACATVWLLALILTSPSFLFRNILTDFKGVSCVMHYNFSEEHIEKVKQFIAIFRFLMGFMIPFVALTVCYGVLVRKVSERYSKSGKTMKVVAVVIVGFFVCWFPYHIAGLILATHSPKTDIYKNTLQVDRILISFAIINSCINPIIYVLAGQDLKSIFRTSIKSVIKSVLEEEESQLFDPNKTKSHAENTVTSV</sequence>
<evidence type="ECO:0000256" key="15">
    <source>
        <dbReference type="ARBA" id="ARBA00023329"/>
    </source>
</evidence>
<dbReference type="GO" id="GO:0007200">
    <property type="term" value="P:phospholipase C-activating G protein-coupled receptor signaling pathway"/>
    <property type="evidence" value="ECO:0000318"/>
    <property type="project" value="GO_Central"/>
</dbReference>
<keyword evidence="8 19" id="KW-0812">Transmembrane</keyword>
<dbReference type="GO" id="GO:0006954">
    <property type="term" value="P:inflammatory response"/>
    <property type="evidence" value="ECO:0000318"/>
    <property type="project" value="GO_Central"/>
</dbReference>
<evidence type="ECO:0000256" key="18">
    <source>
        <dbReference type="ARBA" id="ARBA00045990"/>
    </source>
</evidence>
<dbReference type="Bgee" id="108700674">
    <property type="expression patterns" value="Expressed in lung and 3 other cell types or tissues"/>
</dbReference>
<keyword evidence="4" id="KW-1003">Cell membrane</keyword>
<comment type="function">
    <text evidence="18">Receptor for the chemotactic and inflammatory peptide anaphylatoxin C5a. The ligand interacts with at least two sites on the receptor: a high-affinity site on the extracellular N-terminus, and a second site in the transmembrane region which activates downstream signaling events. Receptor activation stimulates chemotaxis, granule enzyme release, intracellular calcium release and superoxide anion production.</text>
</comment>
<evidence type="ECO:0000256" key="19">
    <source>
        <dbReference type="RuleBase" id="RU000688"/>
    </source>
</evidence>
<evidence type="ECO:0000256" key="21">
    <source>
        <dbReference type="SAM" id="Phobius"/>
    </source>
</evidence>
<dbReference type="PROSITE" id="PS00237">
    <property type="entry name" value="G_PROTEIN_RECEP_F1_1"/>
    <property type="match status" value="1"/>
</dbReference>